<dbReference type="Proteomes" id="UP000824128">
    <property type="component" value="Unassembled WGS sequence"/>
</dbReference>
<protein>
    <submittedName>
        <fullName evidence="1">C-GCAxxG-C-C family protein</fullName>
    </submittedName>
</protein>
<accession>A0A9D1SSR0</accession>
<dbReference type="AlphaFoldDB" id="A0A9D1SSR0"/>
<dbReference type="EMBL" id="DVNZ01000075">
    <property type="protein sequence ID" value="HIU93985.1"/>
    <property type="molecule type" value="Genomic_DNA"/>
</dbReference>
<proteinExistence type="predicted"/>
<dbReference type="NCBIfam" id="TIGR01909">
    <property type="entry name" value="C_GCAxxG_C_C"/>
    <property type="match status" value="1"/>
</dbReference>
<dbReference type="InterPro" id="IPR010181">
    <property type="entry name" value="CGCAxxGCC_motif"/>
</dbReference>
<sequence>MIRELVPKYYLEQNNNCAEALLHAADEALSLNLPPEAFRLVAGYGSGMGCGLTCGAISCAVAVVSQLAVGARAHETPGFKRACAGCVAALREALGGADCREIAPRLKTRETRCLRTVELAADALEAYLKENGLL</sequence>
<reference evidence="1" key="1">
    <citation type="submission" date="2020-10" db="EMBL/GenBank/DDBJ databases">
        <authorList>
            <person name="Gilroy R."/>
        </authorList>
    </citation>
    <scope>NUCLEOTIDE SEQUENCE</scope>
    <source>
        <strain evidence="1">ChiGjej2B2-16831</strain>
    </source>
</reference>
<evidence type="ECO:0000313" key="2">
    <source>
        <dbReference type="Proteomes" id="UP000824128"/>
    </source>
</evidence>
<evidence type="ECO:0000313" key="1">
    <source>
        <dbReference type="EMBL" id="HIU93985.1"/>
    </source>
</evidence>
<comment type="caution">
    <text evidence="1">The sequence shown here is derived from an EMBL/GenBank/DDBJ whole genome shotgun (WGS) entry which is preliminary data.</text>
</comment>
<reference evidence="1" key="2">
    <citation type="journal article" date="2021" name="PeerJ">
        <title>Extensive microbial diversity within the chicken gut microbiome revealed by metagenomics and culture.</title>
        <authorList>
            <person name="Gilroy R."/>
            <person name="Ravi A."/>
            <person name="Getino M."/>
            <person name="Pursley I."/>
            <person name="Horton D.L."/>
            <person name="Alikhan N.F."/>
            <person name="Baker D."/>
            <person name="Gharbi K."/>
            <person name="Hall N."/>
            <person name="Watson M."/>
            <person name="Adriaenssens E.M."/>
            <person name="Foster-Nyarko E."/>
            <person name="Jarju S."/>
            <person name="Secka A."/>
            <person name="Antonio M."/>
            <person name="Oren A."/>
            <person name="Chaudhuri R.R."/>
            <person name="La Ragione R."/>
            <person name="Hildebrand F."/>
            <person name="Pallen M.J."/>
        </authorList>
    </citation>
    <scope>NUCLEOTIDE SEQUENCE</scope>
    <source>
        <strain evidence="1">ChiGjej2B2-16831</strain>
    </source>
</reference>
<name>A0A9D1SSR0_9FIRM</name>
<gene>
    <name evidence="1" type="ORF">IAD24_02380</name>
</gene>
<organism evidence="1 2">
    <name type="scientific">Candidatus Aphodomorpha intestinavium</name>
    <dbReference type="NCBI Taxonomy" id="2840672"/>
    <lineage>
        <taxon>Bacteria</taxon>
        <taxon>Bacillati</taxon>
        <taxon>Bacillota</taxon>
        <taxon>Clostridia</taxon>
        <taxon>Eubacteriales</taxon>
        <taxon>Candidatus Aphodomorpha</taxon>
    </lineage>
</organism>
<dbReference type="Pfam" id="PF09719">
    <property type="entry name" value="C_GCAxxG_C_C"/>
    <property type="match status" value="1"/>
</dbReference>